<dbReference type="PANTHER" id="PTHR39142">
    <property type="entry name" value="MID1P"/>
    <property type="match status" value="1"/>
</dbReference>
<evidence type="ECO:0000313" key="1">
    <source>
        <dbReference type="EMBL" id="CAG8971921.1"/>
    </source>
</evidence>
<comment type="caution">
    <text evidence="1">The sequence shown here is derived from an EMBL/GenBank/DDBJ whole genome shotgun (WGS) entry which is preliminary data.</text>
</comment>
<dbReference type="EMBL" id="CAJVRM010000031">
    <property type="protein sequence ID" value="CAG8971921.1"/>
    <property type="molecule type" value="Genomic_DNA"/>
</dbReference>
<dbReference type="PANTHER" id="PTHR39142:SF1">
    <property type="entry name" value="AEL197CP"/>
    <property type="match status" value="1"/>
</dbReference>
<dbReference type="OrthoDB" id="5405745at2759"/>
<gene>
    <name evidence="1" type="ORF">HYALB_00003256</name>
</gene>
<organism evidence="1 2">
    <name type="scientific">Hymenoscyphus albidus</name>
    <dbReference type="NCBI Taxonomy" id="595503"/>
    <lineage>
        <taxon>Eukaryota</taxon>
        <taxon>Fungi</taxon>
        <taxon>Dikarya</taxon>
        <taxon>Ascomycota</taxon>
        <taxon>Pezizomycotina</taxon>
        <taxon>Leotiomycetes</taxon>
        <taxon>Helotiales</taxon>
        <taxon>Helotiaceae</taxon>
        <taxon>Hymenoscyphus</taxon>
    </lineage>
</organism>
<accession>A0A9N9LG06</accession>
<reference evidence="1" key="1">
    <citation type="submission" date="2021-07" db="EMBL/GenBank/DDBJ databases">
        <authorList>
            <person name="Durling M."/>
        </authorList>
    </citation>
    <scope>NUCLEOTIDE SEQUENCE</scope>
</reference>
<dbReference type="Proteomes" id="UP000701801">
    <property type="component" value="Unassembled WGS sequence"/>
</dbReference>
<dbReference type="InterPro" id="IPR024338">
    <property type="entry name" value="MID1/Yam8"/>
</dbReference>
<name>A0A9N9LG06_9HELO</name>
<dbReference type="GO" id="GO:0005262">
    <property type="term" value="F:calcium channel activity"/>
    <property type="evidence" value="ECO:0007669"/>
    <property type="project" value="InterPro"/>
</dbReference>
<sequence length="654" mass="71254">MPLPKLSPLQSRLAASLAASLTLLLLYFAFSSSHFAYAAEVGSIDPEDHNHERLLERPLLDFDLKELDVEESGYQPDFIGVDRGIIGRASTTDESITLINNQRQRNNIPLGTTVTYVFSNASVWGNLSAPASPVLVGRNLAEDEAEMQHGNENPDEDQKAVAPQELKSRDILYRTVYITVTTCTQPAPVDPQAVSLPPPQLQVFVSPSSANRKPGPGNTPQMMIDLVGGYGFMEVNASADVFIGVYGKNDTAYKDVWNAEIAVSIDAPFHTINNDTNLILVDTDSTSAYLVANNPVEFDGDVSDSESLAKVAVPYVIFASKSNASSIMGMENSYCGLTNKADIVPFGARPGTAADSVKSWLRKRKDEPVPEQRISLTTLTKGTQYDAILAVAASPNATVGGGGKVFRRAELQTLNDSNCAVVTNLTLCDAVNYAVPSNPKFNITQLGAFYENYTTTYFKFFQRALAQVPCNTTSSAQYSLVANCTSCTQAYKEWFCAVSIPRCTDFGATGLHLQPRNILQPFPNGTSLQSLDQAVFNSGIQSFGMNSSRNLDIDRVLEPGPYKEILPCDDLCYNVVRNCPSKLSFNCPRPGYKGFSTSYRERFLSNAKGVDQATTSPVTCNYPGTIPRSNGHRWTLSYRTLTVSFLVGIGMMCI</sequence>
<evidence type="ECO:0000313" key="2">
    <source>
        <dbReference type="Proteomes" id="UP000701801"/>
    </source>
</evidence>
<dbReference type="Pfam" id="PF12929">
    <property type="entry name" value="Mid1"/>
    <property type="match status" value="1"/>
</dbReference>
<keyword evidence="2" id="KW-1185">Reference proteome</keyword>
<dbReference type="AlphaFoldDB" id="A0A9N9LG06"/>
<protein>
    <submittedName>
        <fullName evidence="1">Uncharacterized protein</fullName>
    </submittedName>
</protein>
<proteinExistence type="predicted"/>
<dbReference type="GO" id="GO:0098703">
    <property type="term" value="P:calcium ion import across plasma membrane"/>
    <property type="evidence" value="ECO:0007669"/>
    <property type="project" value="InterPro"/>
</dbReference>